<protein>
    <recommendedName>
        <fullName evidence="2">Rhodanese domain-containing protein</fullName>
    </recommendedName>
</protein>
<feature type="transmembrane region" description="Helical" evidence="1">
    <location>
        <begin position="90"/>
        <end position="109"/>
    </location>
</feature>
<dbReference type="RefSeq" id="WP_012119301.1">
    <property type="nucleotide sequence ID" value="NC_009767.1"/>
</dbReference>
<dbReference type="KEGG" id="rca:Rcas_0750"/>
<keyword evidence="1" id="KW-0472">Membrane</keyword>
<dbReference type="eggNOG" id="ENOG5032KCX">
    <property type="taxonomic scope" value="Bacteria"/>
</dbReference>
<keyword evidence="4" id="KW-1185">Reference proteome</keyword>
<keyword evidence="1" id="KW-1133">Transmembrane helix</keyword>
<evidence type="ECO:0000259" key="2">
    <source>
        <dbReference type="PROSITE" id="PS50206"/>
    </source>
</evidence>
<sequence>MDLLHKYWRWLALIVLIIVLTNSRSLPWPLVTLILGVAAGYLLREGWIVWRRAGGPPTRSKVTYWRGQRIEVGPPRAGPALPDIRGIGPALIYLIPGLIFALVAVAVVLRNLGL</sequence>
<reference evidence="3 4" key="1">
    <citation type="submission" date="2007-08" db="EMBL/GenBank/DDBJ databases">
        <title>Complete sequence of Roseiflexus castenholzii DSM 13941.</title>
        <authorList>
            <consortium name="US DOE Joint Genome Institute"/>
            <person name="Copeland A."/>
            <person name="Lucas S."/>
            <person name="Lapidus A."/>
            <person name="Barry K."/>
            <person name="Glavina del Rio T."/>
            <person name="Dalin E."/>
            <person name="Tice H."/>
            <person name="Pitluck S."/>
            <person name="Thompson L.S."/>
            <person name="Brettin T."/>
            <person name="Bruce D."/>
            <person name="Detter J.C."/>
            <person name="Han C."/>
            <person name="Tapia R."/>
            <person name="Schmutz J."/>
            <person name="Larimer F."/>
            <person name="Land M."/>
            <person name="Hauser L."/>
            <person name="Kyrpides N."/>
            <person name="Mikhailova N."/>
            <person name="Bryant D.A."/>
            <person name="Hanada S."/>
            <person name="Tsukatani Y."/>
            <person name="Richardson P."/>
        </authorList>
    </citation>
    <scope>NUCLEOTIDE SEQUENCE [LARGE SCALE GENOMIC DNA]</scope>
    <source>
        <strain evidence="4">DSM 13941 / HLO8</strain>
    </source>
</reference>
<accession>A7NHC4</accession>
<evidence type="ECO:0000256" key="1">
    <source>
        <dbReference type="SAM" id="Phobius"/>
    </source>
</evidence>
<organism evidence="3 4">
    <name type="scientific">Roseiflexus castenholzii (strain DSM 13941 / HLO8)</name>
    <dbReference type="NCBI Taxonomy" id="383372"/>
    <lineage>
        <taxon>Bacteria</taxon>
        <taxon>Bacillati</taxon>
        <taxon>Chloroflexota</taxon>
        <taxon>Chloroflexia</taxon>
        <taxon>Chloroflexales</taxon>
        <taxon>Roseiflexineae</taxon>
        <taxon>Roseiflexaceae</taxon>
        <taxon>Roseiflexus</taxon>
    </lineage>
</organism>
<evidence type="ECO:0000313" key="4">
    <source>
        <dbReference type="Proteomes" id="UP000000263"/>
    </source>
</evidence>
<dbReference type="EMBL" id="CP000804">
    <property type="protein sequence ID" value="ABU56871.1"/>
    <property type="molecule type" value="Genomic_DNA"/>
</dbReference>
<name>A7NHC4_ROSCS</name>
<dbReference type="PROSITE" id="PS50206">
    <property type="entry name" value="RHODANESE_3"/>
    <property type="match status" value="1"/>
</dbReference>
<gene>
    <name evidence="3" type="ordered locus">Rcas_0750</name>
</gene>
<proteinExistence type="predicted"/>
<feature type="transmembrane region" description="Helical" evidence="1">
    <location>
        <begin position="7"/>
        <end position="24"/>
    </location>
</feature>
<keyword evidence="1" id="KW-0812">Transmembrane</keyword>
<feature type="domain" description="Rhodanese" evidence="2">
    <location>
        <begin position="41"/>
        <end position="59"/>
    </location>
</feature>
<evidence type="ECO:0000313" key="3">
    <source>
        <dbReference type="EMBL" id="ABU56871.1"/>
    </source>
</evidence>
<dbReference type="HOGENOM" id="CLU_2092428_0_0_0"/>
<dbReference type="Proteomes" id="UP000000263">
    <property type="component" value="Chromosome"/>
</dbReference>
<dbReference type="InterPro" id="IPR001763">
    <property type="entry name" value="Rhodanese-like_dom"/>
</dbReference>
<dbReference type="AlphaFoldDB" id="A7NHC4"/>
<dbReference type="OrthoDB" id="162328at2"/>
<dbReference type="STRING" id="383372.Rcas_0750"/>